<dbReference type="InterPro" id="IPR051911">
    <property type="entry name" value="SDR_oxidoreductase"/>
</dbReference>
<dbReference type="InterPro" id="IPR020904">
    <property type="entry name" value="Sc_DH/Rdtase_CS"/>
</dbReference>
<dbReference type="PANTHER" id="PTHR43976:SF16">
    <property type="entry name" value="SHORT-CHAIN DEHYDROGENASE_REDUCTASE FAMILY PROTEIN"/>
    <property type="match status" value="1"/>
</dbReference>
<comment type="caution">
    <text evidence="4">The sequence shown here is derived from an EMBL/GenBank/DDBJ whole genome shotgun (WGS) entry which is preliminary data.</text>
</comment>
<proteinExistence type="inferred from homology"/>
<dbReference type="CDD" id="cd05374">
    <property type="entry name" value="17beta-HSD-like_SDR_c"/>
    <property type="match status" value="1"/>
</dbReference>
<dbReference type="eggNOG" id="COG4221">
    <property type="taxonomic scope" value="Bacteria"/>
</dbReference>
<keyword evidence="5" id="KW-1185">Reference proteome</keyword>
<dbReference type="EMBL" id="AVBF01000094">
    <property type="protein sequence ID" value="KGP70963.1"/>
    <property type="molecule type" value="Genomic_DNA"/>
</dbReference>
<dbReference type="Pfam" id="PF00106">
    <property type="entry name" value="adh_short"/>
    <property type="match status" value="1"/>
</dbReference>
<comment type="similarity">
    <text evidence="1 3">Belongs to the short-chain dehydrogenases/reductases (SDR) family.</text>
</comment>
<dbReference type="PANTHER" id="PTHR43976">
    <property type="entry name" value="SHORT CHAIN DEHYDROGENASE"/>
    <property type="match status" value="1"/>
</dbReference>
<dbReference type="InterPro" id="IPR036291">
    <property type="entry name" value="NAD(P)-bd_dom_sf"/>
</dbReference>
<dbReference type="PROSITE" id="PS00061">
    <property type="entry name" value="ADH_SHORT"/>
    <property type="match status" value="1"/>
</dbReference>
<dbReference type="NCBIfam" id="NF005372">
    <property type="entry name" value="PRK06914.1"/>
    <property type="match status" value="1"/>
</dbReference>
<evidence type="ECO:0000313" key="5">
    <source>
        <dbReference type="Proteomes" id="UP000030147"/>
    </source>
</evidence>
<keyword evidence="2" id="KW-0560">Oxidoreductase</keyword>
<reference evidence="4 5" key="1">
    <citation type="journal article" date="2015" name="Stand. Genomic Sci.">
        <title>High quality draft genome sequence of the moderately halophilic bacterium Pontibacillus yanchengensis Y32(T) and comparison among Pontibacillus genomes.</title>
        <authorList>
            <person name="Huang J."/>
            <person name="Qiao Z.X."/>
            <person name="Tang J.W."/>
            <person name="Wang G."/>
        </authorList>
    </citation>
    <scope>NUCLEOTIDE SEQUENCE [LARGE SCALE GENOMIC DNA]</scope>
    <source>
        <strain evidence="4 5">Y32</strain>
    </source>
</reference>
<evidence type="ECO:0000256" key="2">
    <source>
        <dbReference type="ARBA" id="ARBA00023002"/>
    </source>
</evidence>
<dbReference type="PRINTS" id="PR00081">
    <property type="entry name" value="GDHRDH"/>
</dbReference>
<accession>A0A0A2T984</accession>
<protein>
    <submittedName>
        <fullName evidence="4">Short-chain dehydrogenase</fullName>
    </submittedName>
</protein>
<dbReference type="InterPro" id="IPR002347">
    <property type="entry name" value="SDR_fam"/>
</dbReference>
<evidence type="ECO:0000256" key="1">
    <source>
        <dbReference type="ARBA" id="ARBA00006484"/>
    </source>
</evidence>
<dbReference type="SUPFAM" id="SSF51735">
    <property type="entry name" value="NAD(P)-binding Rossmann-fold domains"/>
    <property type="match status" value="1"/>
</dbReference>
<evidence type="ECO:0000256" key="3">
    <source>
        <dbReference type="RuleBase" id="RU000363"/>
    </source>
</evidence>
<dbReference type="GO" id="GO:0008206">
    <property type="term" value="P:bile acid metabolic process"/>
    <property type="evidence" value="ECO:0007669"/>
    <property type="project" value="UniProtKB-ARBA"/>
</dbReference>
<gene>
    <name evidence="4" type="ORF">N782_02530</name>
</gene>
<dbReference type="AlphaFoldDB" id="A0A0A2T984"/>
<sequence>MEKRESMVQKTAIVTGASSGFGLLITVELAKRGFLVYATMRNLEKSHHVTEAVPSADVLSRIQFEPLDVTNHDSIEQFKQFIKTLKRVDVLVNNAGYALGGFSEEITIDEYRAQFETNVFGTMAVTQTVLPTMRKQKSGTIINMSSISGLIGFPGISPYVASKHALEGYSESLRLELKPYGINVAIVQPGSFKTNIWTTGKQISERSLQETSPYYNYMEKIEAEMKAGEENLGEPQDVAELVASLAEKRKIKYLRYPVGKGVRNMMRLKKLVPWPTWESKFLKRLKI</sequence>
<dbReference type="FunFam" id="3.40.50.720:FF:000084">
    <property type="entry name" value="Short-chain dehydrogenase reductase"/>
    <property type="match status" value="1"/>
</dbReference>
<organism evidence="4 5">
    <name type="scientific">Pontibacillus yanchengensis Y32</name>
    <dbReference type="NCBI Taxonomy" id="1385514"/>
    <lineage>
        <taxon>Bacteria</taxon>
        <taxon>Bacillati</taxon>
        <taxon>Bacillota</taxon>
        <taxon>Bacilli</taxon>
        <taxon>Bacillales</taxon>
        <taxon>Bacillaceae</taxon>
        <taxon>Pontibacillus</taxon>
    </lineage>
</organism>
<evidence type="ECO:0000313" key="4">
    <source>
        <dbReference type="EMBL" id="KGP70963.1"/>
    </source>
</evidence>
<dbReference type="Proteomes" id="UP000030147">
    <property type="component" value="Unassembled WGS sequence"/>
</dbReference>
<name>A0A0A2T984_9BACI</name>
<dbReference type="Gene3D" id="3.40.50.720">
    <property type="entry name" value="NAD(P)-binding Rossmann-like Domain"/>
    <property type="match status" value="1"/>
</dbReference>
<dbReference type="GO" id="GO:0016491">
    <property type="term" value="F:oxidoreductase activity"/>
    <property type="evidence" value="ECO:0007669"/>
    <property type="project" value="UniProtKB-KW"/>
</dbReference>
<dbReference type="STRING" id="1385514.N782_02530"/>
<dbReference type="PRINTS" id="PR00080">
    <property type="entry name" value="SDRFAMILY"/>
</dbReference>